<keyword evidence="4" id="KW-1185">Reference proteome</keyword>
<feature type="compositionally biased region" description="Basic residues" evidence="1">
    <location>
        <begin position="1"/>
        <end position="14"/>
    </location>
</feature>
<dbReference type="AlphaFoldDB" id="A0A5B7WWX2"/>
<sequence length="627" mass="69400">MAQKKKKKVRKQGHPARQEHRGKPANSAIMERQVDSLAADYVAWFESAYDDPEMGELALPSFELVRYSLGVYAEVTGALSATELRVEQLIEVLAAIVAFAEDQVQGDLTMQQGQMLLRSWQDYALFLDETGRWAGTEQQLQRLLEFAEGEDDSRFADMEDEGLFEHMRSVITGELRQAPLLAIGRRLSSWLGTGQPVQENGELTAEAFAEAQRQMADLMPDSRAFDVPAQLLRIYRSLLVSGVCDLRRHDVLAGEAAEDFAQEIDSEAGFAAVFNFVQAYVEDLLELAPAANSEMTSAWELCTGWIFEGLDGAALPVGQDTDPTVRQEQRDLAVGMLEELAWLGLITKDKGYHSTVSLSLMVESFIDSSVEEDPFDDSPEASPVPAGRQDGGEQENVTELEVIPGTGAETAGNETPGTELAEVIALPGARKPGTDQPQQPADGTVLQLKVTLRSAKPPIWRRVLVRPETRLDELHAIIQRSFAWDDSHLHSFSHGGRNGASYAPKPGGMDEDIDETTVTVGGLLSEPKDKLDYIYDFGDNWEHVIELEKVLADDRGTVPRCTGGRRMAPAEDSGGVWGWENIQAAVEDRKHPEHDEYRQWLGLGEGEVLDVAHFDKDEVNQRLSRLR</sequence>
<feature type="region of interest" description="Disordered" evidence="1">
    <location>
        <begin position="370"/>
        <end position="396"/>
    </location>
</feature>
<dbReference type="KEGG" id="gcr:GcLGCM259_2811"/>
<dbReference type="Pfam" id="PF07929">
    <property type="entry name" value="PRiA4_ORF3"/>
    <property type="match status" value="1"/>
</dbReference>
<dbReference type="Gene3D" id="3.10.290.30">
    <property type="entry name" value="MM3350-like"/>
    <property type="match status" value="1"/>
</dbReference>
<dbReference type="InterPro" id="IPR024047">
    <property type="entry name" value="MM3350-like_sf"/>
</dbReference>
<evidence type="ECO:0000256" key="1">
    <source>
        <dbReference type="SAM" id="MobiDB-lite"/>
    </source>
</evidence>
<reference evidence="3 4" key="1">
    <citation type="submission" date="2018-12" db="EMBL/GenBank/DDBJ databases">
        <title>Complete Genome Sequence of Glutamicibacter creatinolyticus strain LGCM259,isolated from an abscess of a 12-year-old mare in Italy.</title>
        <authorList>
            <person name="Santos R.G."/>
            <person name="Silva A.L."/>
            <person name="Seyffert N."/>
            <person name="Castro T.L.P."/>
            <person name="Attili A.R."/>
            <person name="Rifici C."/>
            <person name="Mazzullo G."/>
            <person name="Brenig B."/>
            <person name="Venanzi F."/>
            <person name="Azevedo V."/>
        </authorList>
    </citation>
    <scope>NUCLEOTIDE SEQUENCE [LARGE SCALE GENOMIC DNA]</scope>
    <source>
        <strain evidence="3 4">LGCM 259</strain>
    </source>
</reference>
<evidence type="ECO:0000259" key="2">
    <source>
        <dbReference type="Pfam" id="PF07929"/>
    </source>
</evidence>
<dbReference type="Proteomes" id="UP000307000">
    <property type="component" value="Chromosome"/>
</dbReference>
<name>A0A5B7WWX2_9MICC</name>
<dbReference type="PANTHER" id="PTHR41878">
    <property type="entry name" value="LEXA REPRESSOR-RELATED"/>
    <property type="match status" value="1"/>
</dbReference>
<evidence type="ECO:0000313" key="3">
    <source>
        <dbReference type="EMBL" id="QCY48518.1"/>
    </source>
</evidence>
<feature type="compositionally biased region" description="Acidic residues" evidence="1">
    <location>
        <begin position="370"/>
        <end position="379"/>
    </location>
</feature>
<dbReference type="SUPFAM" id="SSF159941">
    <property type="entry name" value="MM3350-like"/>
    <property type="match status" value="1"/>
</dbReference>
<dbReference type="PANTHER" id="PTHR41878:SF1">
    <property type="entry name" value="TNPR PROTEIN"/>
    <property type="match status" value="1"/>
</dbReference>
<dbReference type="InterPro" id="IPR012912">
    <property type="entry name" value="Plasmid_pRiA4b_Orf3-like"/>
</dbReference>
<dbReference type="RefSeq" id="WP_138927025.1">
    <property type="nucleotide sequence ID" value="NZ_CP034412.1"/>
</dbReference>
<feature type="domain" description="Plasmid pRiA4b Orf3-like" evidence="2">
    <location>
        <begin position="445"/>
        <end position="617"/>
    </location>
</feature>
<dbReference type="EMBL" id="CP034412">
    <property type="protein sequence ID" value="QCY48518.1"/>
    <property type="molecule type" value="Genomic_DNA"/>
</dbReference>
<gene>
    <name evidence="3" type="ORF">GcLGCM259_2811</name>
</gene>
<feature type="region of interest" description="Disordered" evidence="1">
    <location>
        <begin position="1"/>
        <end position="28"/>
    </location>
</feature>
<protein>
    <submittedName>
        <fullName evidence="3">Plasmid pRiA4b ORF-3 family protein</fullName>
    </submittedName>
</protein>
<proteinExistence type="predicted"/>
<accession>A0A5B7WWX2</accession>
<evidence type="ECO:0000313" key="4">
    <source>
        <dbReference type="Proteomes" id="UP000307000"/>
    </source>
</evidence>
<organism evidence="3 4">
    <name type="scientific">Glutamicibacter creatinolyticus</name>
    <dbReference type="NCBI Taxonomy" id="162496"/>
    <lineage>
        <taxon>Bacteria</taxon>
        <taxon>Bacillati</taxon>
        <taxon>Actinomycetota</taxon>
        <taxon>Actinomycetes</taxon>
        <taxon>Micrococcales</taxon>
        <taxon>Micrococcaceae</taxon>
        <taxon>Glutamicibacter</taxon>
    </lineage>
</organism>